<dbReference type="EMBL" id="HBGD01007333">
    <property type="protein sequence ID" value="CAD9082881.1"/>
    <property type="molecule type" value="Transcribed_RNA"/>
</dbReference>
<dbReference type="FunFam" id="1.10.560.10:FF:000070">
    <property type="entry name" value="Uncharacterized protein"/>
    <property type="match status" value="1"/>
</dbReference>
<evidence type="ECO:0000256" key="3">
    <source>
        <dbReference type="ARBA" id="ARBA00014424"/>
    </source>
</evidence>
<keyword evidence="4" id="KW-0963">Cytoplasm</keyword>
<proteinExistence type="inferred from homology"/>
<dbReference type="GO" id="GO:0051082">
    <property type="term" value="F:unfolded protein binding"/>
    <property type="evidence" value="ECO:0007669"/>
    <property type="project" value="InterPro"/>
</dbReference>
<comment type="subcellular location">
    <subcellularLocation>
        <location evidence="1">Cytoplasm</location>
    </subcellularLocation>
</comment>
<evidence type="ECO:0000313" key="14">
    <source>
        <dbReference type="EMBL" id="CAD9082882.1"/>
    </source>
</evidence>
<dbReference type="InterPro" id="IPR002423">
    <property type="entry name" value="Cpn60/GroEL/TCP-1"/>
</dbReference>
<evidence type="ECO:0000256" key="1">
    <source>
        <dbReference type="ARBA" id="ARBA00004496"/>
    </source>
</evidence>
<organism evidence="14">
    <name type="scientific">Percolomonas cosmopolitus</name>
    <dbReference type="NCBI Taxonomy" id="63605"/>
    <lineage>
        <taxon>Eukaryota</taxon>
        <taxon>Discoba</taxon>
        <taxon>Heterolobosea</taxon>
        <taxon>Tetramitia</taxon>
        <taxon>Eutetramitia</taxon>
        <taxon>Percolomonadidae</taxon>
        <taxon>Percolomonas</taxon>
    </lineage>
</organism>
<evidence type="ECO:0000256" key="9">
    <source>
        <dbReference type="ARBA" id="ARBA00023186"/>
    </source>
</evidence>
<dbReference type="Gene3D" id="3.50.7.10">
    <property type="entry name" value="GroEL"/>
    <property type="match status" value="1"/>
</dbReference>
<dbReference type="SUPFAM" id="SSF52029">
    <property type="entry name" value="GroEL apical domain-like"/>
    <property type="match status" value="1"/>
</dbReference>
<evidence type="ECO:0000256" key="7">
    <source>
        <dbReference type="ARBA" id="ARBA00022946"/>
    </source>
</evidence>
<dbReference type="PRINTS" id="PR00304">
    <property type="entry name" value="TCOMPLEXTCP1"/>
</dbReference>
<dbReference type="NCBIfam" id="TIGR02340">
    <property type="entry name" value="chap_CCT_alpha"/>
    <property type="match status" value="1"/>
</dbReference>
<dbReference type="PROSITE" id="PS00995">
    <property type="entry name" value="TCP1_3"/>
    <property type="match status" value="1"/>
</dbReference>
<evidence type="ECO:0000256" key="5">
    <source>
        <dbReference type="ARBA" id="ARBA00022741"/>
    </source>
</evidence>
<keyword evidence="9 12" id="KW-0143">Chaperone</keyword>
<dbReference type="GO" id="GO:0140662">
    <property type="term" value="F:ATP-dependent protein folding chaperone"/>
    <property type="evidence" value="ECO:0007669"/>
    <property type="project" value="InterPro"/>
</dbReference>
<dbReference type="InterPro" id="IPR017998">
    <property type="entry name" value="Chaperone_TCP-1"/>
</dbReference>
<dbReference type="GO" id="GO:0016887">
    <property type="term" value="F:ATP hydrolysis activity"/>
    <property type="evidence" value="ECO:0007669"/>
    <property type="project" value="InterPro"/>
</dbReference>
<keyword evidence="7" id="KW-0809">Transit peptide</keyword>
<protein>
    <recommendedName>
        <fullName evidence="3">T-complex protein 1 subunit alpha</fullName>
    </recommendedName>
    <alternativeName>
        <fullName evidence="11">CCT-alpha</fullName>
    </alternativeName>
</protein>
<dbReference type="InterPro" id="IPR027409">
    <property type="entry name" value="GroEL-like_apical_dom_sf"/>
</dbReference>
<dbReference type="InterPro" id="IPR027410">
    <property type="entry name" value="TCP-1-like_intermed_sf"/>
</dbReference>
<dbReference type="InterPro" id="IPR002194">
    <property type="entry name" value="Chaperonin_TCP-1_CS"/>
</dbReference>
<dbReference type="InterPro" id="IPR027413">
    <property type="entry name" value="GROEL-like_equatorial_sf"/>
</dbReference>
<sequence length="545" mass="59641">MSMYQNNFAQQLGLEGTRSKGADVRAENVQAITTIVNIIKSSLGPQGLDKMIVDDVGDVTITNDGATILKQLEVEHPAARLLVELANTQDQSVGDGTTSVTILAGELLKGANDLIKANIHPTNIISGYRLASKKAIEFVQNELAFDSNELGKDTLVKIARTSMSSKILGSYSDFFGQLVVDAISRVKTTDSEGNDKYPLQSVTILKQHGRGLKESALINGYALNCTRASQQMPRQVKNAKIALLDFDLRKSKLKMGISVEVTDMSKLENIRERENTLIRDRIQMIINAGANVILTTMGMDDLCQKYLVSNNILGVRRVEKSDMRRIAKMTGGKILGDLADLEGEEMFEAADLGEAQEVAQETLADDELIYIKGGKTERSASIVLRGANEFMLDEMERTVHDALCVVKRVLESKSVVVGGGAVEAALSIYLERFATTIESREQLAIAQFAQSLLVIPKTLAANAACDSTELVARLRAYHNEAQTKGEKKYARYGLDLLNGEIIDNADKGVLEPALTKLKYLDFATEMAITVLRIDDSFILSKQGEQ</sequence>
<evidence type="ECO:0000313" key="13">
    <source>
        <dbReference type="EMBL" id="CAD9082881.1"/>
    </source>
</evidence>
<evidence type="ECO:0000256" key="2">
    <source>
        <dbReference type="ARBA" id="ARBA00008020"/>
    </source>
</evidence>
<dbReference type="Pfam" id="PF00118">
    <property type="entry name" value="Cpn60_TCP1"/>
    <property type="match status" value="1"/>
</dbReference>
<dbReference type="GO" id="GO:0005524">
    <property type="term" value="F:ATP binding"/>
    <property type="evidence" value="ECO:0007669"/>
    <property type="project" value="UniProtKB-KW"/>
</dbReference>
<dbReference type="InterPro" id="IPR054827">
    <property type="entry name" value="thermosome_alpha"/>
</dbReference>
<gene>
    <name evidence="13" type="ORF">PCOS0759_LOCUS6121</name>
    <name evidence="14" type="ORF">PCOS0759_LOCUS6122</name>
</gene>
<dbReference type="PROSITE" id="PS00750">
    <property type="entry name" value="TCP1_1"/>
    <property type="match status" value="1"/>
</dbReference>
<dbReference type="Gene3D" id="1.10.560.10">
    <property type="entry name" value="GroEL-like equatorial domain"/>
    <property type="match status" value="1"/>
</dbReference>
<keyword evidence="8" id="KW-0346">Stress response</keyword>
<comment type="similarity">
    <text evidence="2 12">Belongs to the TCP-1 chaperonin family.</text>
</comment>
<dbReference type="Gene3D" id="3.30.260.10">
    <property type="entry name" value="TCP-1-like chaperonin intermediate domain"/>
    <property type="match status" value="1"/>
</dbReference>
<comment type="function">
    <text evidence="10">Implicated in mitochondrial protein import and macromolecular assembly. May facilitate the correct folding of imported proteins. May also prevent misfolding and promote the refolding and proper assembly of unfolded polypeptides generated under stress conditions in the mitochondrial matrix.</text>
</comment>
<dbReference type="AlphaFoldDB" id="A0A6U0L8E8"/>
<dbReference type="EMBL" id="HBGD01007334">
    <property type="protein sequence ID" value="CAD9082882.1"/>
    <property type="molecule type" value="Transcribed_RNA"/>
</dbReference>
<evidence type="ECO:0000256" key="10">
    <source>
        <dbReference type="ARBA" id="ARBA00025467"/>
    </source>
</evidence>
<evidence type="ECO:0000256" key="8">
    <source>
        <dbReference type="ARBA" id="ARBA00023016"/>
    </source>
</evidence>
<reference evidence="14" key="1">
    <citation type="submission" date="2021-01" db="EMBL/GenBank/DDBJ databases">
        <authorList>
            <person name="Corre E."/>
            <person name="Pelletier E."/>
            <person name="Niang G."/>
            <person name="Scheremetjew M."/>
            <person name="Finn R."/>
            <person name="Kale V."/>
            <person name="Holt S."/>
            <person name="Cochrane G."/>
            <person name="Meng A."/>
            <person name="Brown T."/>
            <person name="Cohen L."/>
        </authorList>
    </citation>
    <scope>NUCLEOTIDE SEQUENCE</scope>
    <source>
        <strain evidence="14">WS</strain>
    </source>
</reference>
<keyword evidence="5 12" id="KW-0547">Nucleotide-binding</keyword>
<dbReference type="InterPro" id="IPR053374">
    <property type="entry name" value="TCP-1_chaperonin"/>
</dbReference>
<dbReference type="GO" id="GO:0005737">
    <property type="term" value="C:cytoplasm"/>
    <property type="evidence" value="ECO:0007669"/>
    <property type="project" value="UniProtKB-SubCell"/>
</dbReference>
<dbReference type="InterPro" id="IPR012715">
    <property type="entry name" value="Chap_CCT_alpha"/>
</dbReference>
<evidence type="ECO:0000256" key="4">
    <source>
        <dbReference type="ARBA" id="ARBA00022490"/>
    </source>
</evidence>
<dbReference type="NCBIfam" id="NF041082">
    <property type="entry name" value="thermosome_alpha"/>
    <property type="match status" value="1"/>
</dbReference>
<dbReference type="CDD" id="cd03335">
    <property type="entry name" value="TCP1_alpha"/>
    <property type="match status" value="1"/>
</dbReference>
<evidence type="ECO:0000256" key="12">
    <source>
        <dbReference type="RuleBase" id="RU004187"/>
    </source>
</evidence>
<dbReference type="SUPFAM" id="SSF48592">
    <property type="entry name" value="GroEL equatorial domain-like"/>
    <property type="match status" value="1"/>
</dbReference>
<dbReference type="NCBIfam" id="NF041083">
    <property type="entry name" value="thermosome_beta"/>
    <property type="match status" value="1"/>
</dbReference>
<keyword evidence="6 12" id="KW-0067">ATP-binding</keyword>
<accession>A0A6U0L8E8</accession>
<evidence type="ECO:0000256" key="11">
    <source>
        <dbReference type="ARBA" id="ARBA00030049"/>
    </source>
</evidence>
<evidence type="ECO:0000256" key="6">
    <source>
        <dbReference type="ARBA" id="ARBA00022840"/>
    </source>
</evidence>
<name>A0A6U0L8E8_9EUKA</name>
<dbReference type="PANTHER" id="PTHR11353">
    <property type="entry name" value="CHAPERONIN"/>
    <property type="match status" value="1"/>
</dbReference>
<dbReference type="FunFam" id="3.50.7.10:FF:000009">
    <property type="entry name" value="T-complex protein 1 subunit alpha"/>
    <property type="match status" value="1"/>
</dbReference>
<dbReference type="PROSITE" id="PS00751">
    <property type="entry name" value="TCP1_2"/>
    <property type="match status" value="1"/>
</dbReference>
<dbReference type="SUPFAM" id="SSF54849">
    <property type="entry name" value="GroEL-intermediate domain like"/>
    <property type="match status" value="1"/>
</dbReference>